<dbReference type="InterPro" id="IPR003594">
    <property type="entry name" value="HATPase_dom"/>
</dbReference>
<dbReference type="SMART" id="SM00387">
    <property type="entry name" value="HATPase_c"/>
    <property type="match status" value="1"/>
</dbReference>
<gene>
    <name evidence="11" type="ORF">JKK62_08715</name>
</gene>
<evidence type="ECO:0000313" key="12">
    <source>
        <dbReference type="Proteomes" id="UP000633365"/>
    </source>
</evidence>
<evidence type="ECO:0000256" key="9">
    <source>
        <dbReference type="SAM" id="Phobius"/>
    </source>
</evidence>
<feature type="transmembrane region" description="Helical" evidence="9">
    <location>
        <begin position="12"/>
        <end position="35"/>
    </location>
</feature>
<dbReference type="SUPFAM" id="SSF55874">
    <property type="entry name" value="ATPase domain of HSP90 chaperone/DNA topoisomerase II/histidine kinase"/>
    <property type="match status" value="1"/>
</dbReference>
<evidence type="ECO:0000256" key="3">
    <source>
        <dbReference type="ARBA" id="ARBA00022553"/>
    </source>
</evidence>
<keyword evidence="8" id="KW-0902">Two-component regulatory system</keyword>
<dbReference type="PANTHER" id="PTHR45436:SF5">
    <property type="entry name" value="SENSOR HISTIDINE KINASE TRCS"/>
    <property type="match status" value="1"/>
</dbReference>
<dbReference type="CDD" id="cd00082">
    <property type="entry name" value="HisKA"/>
    <property type="match status" value="1"/>
</dbReference>
<keyword evidence="3" id="KW-0597">Phosphoprotein</keyword>
<dbReference type="InterPro" id="IPR036890">
    <property type="entry name" value="HATPase_C_sf"/>
</dbReference>
<evidence type="ECO:0000259" key="10">
    <source>
        <dbReference type="PROSITE" id="PS50109"/>
    </source>
</evidence>
<feature type="domain" description="Histidine kinase" evidence="10">
    <location>
        <begin position="227"/>
        <end position="436"/>
    </location>
</feature>
<dbReference type="SUPFAM" id="SSF47384">
    <property type="entry name" value="Homodimeric domain of signal transducing histidine kinase"/>
    <property type="match status" value="1"/>
</dbReference>
<keyword evidence="5 9" id="KW-0812">Transmembrane</keyword>
<keyword evidence="12" id="KW-1185">Reference proteome</keyword>
<evidence type="ECO:0000256" key="7">
    <source>
        <dbReference type="ARBA" id="ARBA00022989"/>
    </source>
</evidence>
<dbReference type="Gene3D" id="1.10.287.130">
    <property type="match status" value="1"/>
</dbReference>
<protein>
    <recommendedName>
        <fullName evidence="2">histidine kinase</fullName>
        <ecNumber evidence="2">2.7.13.3</ecNumber>
    </recommendedName>
</protein>
<keyword evidence="6 11" id="KW-0418">Kinase</keyword>
<name>A0A935C4Y2_9FIRM</name>
<keyword evidence="4" id="KW-0808">Transferase</keyword>
<evidence type="ECO:0000256" key="6">
    <source>
        <dbReference type="ARBA" id="ARBA00022777"/>
    </source>
</evidence>
<evidence type="ECO:0000313" key="11">
    <source>
        <dbReference type="EMBL" id="MBK6088728.1"/>
    </source>
</evidence>
<evidence type="ECO:0000256" key="1">
    <source>
        <dbReference type="ARBA" id="ARBA00000085"/>
    </source>
</evidence>
<dbReference type="Pfam" id="PF02518">
    <property type="entry name" value="HATPase_c"/>
    <property type="match status" value="1"/>
</dbReference>
<evidence type="ECO:0000256" key="5">
    <source>
        <dbReference type="ARBA" id="ARBA00022692"/>
    </source>
</evidence>
<dbReference type="InterPro" id="IPR003661">
    <property type="entry name" value="HisK_dim/P_dom"/>
</dbReference>
<proteinExistence type="predicted"/>
<dbReference type="Gene3D" id="3.30.565.10">
    <property type="entry name" value="Histidine kinase-like ATPase, C-terminal domain"/>
    <property type="match status" value="1"/>
</dbReference>
<evidence type="ECO:0000256" key="2">
    <source>
        <dbReference type="ARBA" id="ARBA00012438"/>
    </source>
</evidence>
<reference evidence="11" key="1">
    <citation type="submission" date="2021-01" db="EMBL/GenBank/DDBJ databases">
        <title>Genome public.</title>
        <authorList>
            <person name="Liu C."/>
            <person name="Sun Q."/>
        </authorList>
    </citation>
    <scope>NUCLEOTIDE SEQUENCE</scope>
    <source>
        <strain evidence="11">M6</strain>
    </source>
</reference>
<dbReference type="RefSeq" id="WP_186833985.1">
    <property type="nucleotide sequence ID" value="NZ_JAEQMG010000082.1"/>
</dbReference>
<dbReference type="PANTHER" id="PTHR45436">
    <property type="entry name" value="SENSOR HISTIDINE KINASE YKOH"/>
    <property type="match status" value="1"/>
</dbReference>
<dbReference type="AlphaFoldDB" id="A0A935C4Y2"/>
<dbReference type="GO" id="GO:0000155">
    <property type="term" value="F:phosphorelay sensor kinase activity"/>
    <property type="evidence" value="ECO:0007669"/>
    <property type="project" value="InterPro"/>
</dbReference>
<dbReference type="EMBL" id="JAEQMG010000082">
    <property type="protein sequence ID" value="MBK6088728.1"/>
    <property type="molecule type" value="Genomic_DNA"/>
</dbReference>
<keyword evidence="7 9" id="KW-1133">Transmembrane helix</keyword>
<organism evidence="11 12">
    <name type="scientific">Ruminococcus difficilis</name>
    <dbReference type="NCBI Taxonomy" id="2763069"/>
    <lineage>
        <taxon>Bacteria</taxon>
        <taxon>Bacillati</taxon>
        <taxon>Bacillota</taxon>
        <taxon>Clostridia</taxon>
        <taxon>Eubacteriales</taxon>
        <taxon>Oscillospiraceae</taxon>
        <taxon>Ruminococcus</taxon>
    </lineage>
</organism>
<sequence>MNEHAIKKLRRKFITISFISLFSVMLIMGSMIYYVNYITSVRQMDNALNYLVEKGGEVDFDTPVRHWDGASYDSANSSDDNFTEIFMETLRELFNTKINEGSESIFGMRYFAVVFQDEGDTNPITAHINEIDEDSAFAYADEALKQGNEYGWMGNYRYKVDKSDGQTVVVFLNVANQIADQRRIGSTVLILSIFGSALSYLIIRIFSNRAIRPEIRNAENQKRFITNASHELKTPLAVIRANTELEMMMHGEDEWNESTMNQVDRMTGLISNLVLIAKADEKANKEGRSDVDVSDAVTKAAEAFAPVAKQNGKTLTMDIPGEIHMVASESQIQQLVTLFVDNAIKYCDDDGEIKVTLHQKGKGVKIAVSNNYAEGKDVDYTRFLDRFYREDQSHNIDKGGFGIGLSIADSIVRQYRGKLDVSYQDGVIEFSAVLRP</sequence>
<keyword evidence="9" id="KW-0472">Membrane</keyword>
<dbReference type="GO" id="GO:0005886">
    <property type="term" value="C:plasma membrane"/>
    <property type="evidence" value="ECO:0007669"/>
    <property type="project" value="TreeGrafter"/>
</dbReference>
<dbReference type="InterPro" id="IPR050428">
    <property type="entry name" value="TCS_sensor_his_kinase"/>
</dbReference>
<dbReference type="PROSITE" id="PS50109">
    <property type="entry name" value="HIS_KIN"/>
    <property type="match status" value="1"/>
</dbReference>
<dbReference type="Pfam" id="PF00512">
    <property type="entry name" value="HisKA"/>
    <property type="match status" value="1"/>
</dbReference>
<comment type="caution">
    <text evidence="11">The sequence shown here is derived from an EMBL/GenBank/DDBJ whole genome shotgun (WGS) entry which is preliminary data.</text>
</comment>
<evidence type="ECO:0000256" key="8">
    <source>
        <dbReference type="ARBA" id="ARBA00023012"/>
    </source>
</evidence>
<comment type="catalytic activity">
    <reaction evidence="1">
        <text>ATP + protein L-histidine = ADP + protein N-phospho-L-histidine.</text>
        <dbReference type="EC" id="2.7.13.3"/>
    </reaction>
</comment>
<accession>A0A935C4Y2</accession>
<dbReference type="EC" id="2.7.13.3" evidence="2"/>
<dbReference type="Proteomes" id="UP000633365">
    <property type="component" value="Unassembled WGS sequence"/>
</dbReference>
<evidence type="ECO:0000256" key="4">
    <source>
        <dbReference type="ARBA" id="ARBA00022679"/>
    </source>
</evidence>
<dbReference type="InterPro" id="IPR036097">
    <property type="entry name" value="HisK_dim/P_sf"/>
</dbReference>
<dbReference type="SMART" id="SM00388">
    <property type="entry name" value="HisKA"/>
    <property type="match status" value="1"/>
</dbReference>
<dbReference type="InterPro" id="IPR005467">
    <property type="entry name" value="His_kinase_dom"/>
</dbReference>